<feature type="domain" description="BACON" evidence="2">
    <location>
        <begin position="160"/>
        <end position="204"/>
    </location>
</feature>
<dbReference type="AlphaFoldDB" id="A0A174TQM3"/>
<evidence type="ECO:0000259" key="2">
    <source>
        <dbReference type="Pfam" id="PF13004"/>
    </source>
</evidence>
<name>A0A174TQM3_BACT4</name>
<gene>
    <name evidence="3" type="ORF">ERS852511_04383</name>
</gene>
<feature type="domain" description="BACON" evidence="2">
    <location>
        <begin position="68"/>
        <end position="125"/>
    </location>
</feature>
<proteinExistence type="predicted"/>
<dbReference type="PROSITE" id="PS51257">
    <property type="entry name" value="PROKAR_LIPOPROTEIN"/>
    <property type="match status" value="1"/>
</dbReference>
<protein>
    <submittedName>
        <fullName evidence="3">Bacteroidetes-Associated Carbohydrate-binding Often N-terminal</fullName>
    </submittedName>
</protein>
<evidence type="ECO:0000313" key="3">
    <source>
        <dbReference type="EMBL" id="CUQ11396.1"/>
    </source>
</evidence>
<feature type="domain" description="BACON" evidence="2">
    <location>
        <begin position="253"/>
        <end position="313"/>
    </location>
</feature>
<dbReference type="CDD" id="cd14948">
    <property type="entry name" value="BACON"/>
    <property type="match status" value="3"/>
</dbReference>
<dbReference type="RefSeq" id="WP_055300922.1">
    <property type="nucleotide sequence ID" value="NZ_CZAP01000023.1"/>
</dbReference>
<dbReference type="InterPro" id="IPR013783">
    <property type="entry name" value="Ig-like_fold"/>
</dbReference>
<dbReference type="Gene3D" id="2.60.40.10">
    <property type="entry name" value="Immunoglobulins"/>
    <property type="match status" value="3"/>
</dbReference>
<dbReference type="InterPro" id="IPR024361">
    <property type="entry name" value="BACON"/>
</dbReference>
<dbReference type="Pfam" id="PF13004">
    <property type="entry name" value="BACON"/>
    <property type="match status" value="3"/>
</dbReference>
<reference evidence="3 4" key="1">
    <citation type="submission" date="2015-09" db="EMBL/GenBank/DDBJ databases">
        <authorList>
            <consortium name="Pathogen Informatics"/>
        </authorList>
    </citation>
    <scope>NUCLEOTIDE SEQUENCE [LARGE SCALE GENOMIC DNA]</scope>
    <source>
        <strain evidence="3 4">2789STDY5834899</strain>
    </source>
</reference>
<feature type="signal peptide" evidence="1">
    <location>
        <begin position="1"/>
        <end position="23"/>
    </location>
</feature>
<sequence length="493" mass="54604">MRLNIRKSIITGISLATLLPAFSLLQGCDDSEAEKWVDLRYRVEDSYLVEAKNPEPVSFQVKSTDPWEVFGKYDWYTISPSTGEAGETYTVTVTCKENTELDDRIDTLNIKSDYWTGKRFVLTQKGTAYLNVEGVDMIDQEGNSEIFSVLSNQKWTAKVTDGDVWLSIQSGASGEMNGEITVTASPNTGEQRTGIVTIYDRHGKIAREVQCIQDGVLLAPDTPENGKWFAMYEQAQQLTIHVESNAEWEVSKENEADDTWYHFEKTSFDGSADIVINVDAHEGSSVRTGIIVLSTKAAEGATPLMKTIKIKQANPQRPVVTEVNRSISGAYYGPGGLMPGHYSFYWEPLGDASLTTFFSWSGKAFDGGDVELRFHILSKRTQLSTRPWNGDVYNENSGRDVDTSKPNVLSFEIREAIDANDPTQSWIYSEWILNGTVIGKATSDGVIDANGTSDTYKVPFSDTKDGGNFSMTISGGSATLTKWEYIAPLVWGD</sequence>
<evidence type="ECO:0000313" key="4">
    <source>
        <dbReference type="Proteomes" id="UP000095576"/>
    </source>
</evidence>
<feature type="chain" id="PRO_5008034103" evidence="1">
    <location>
        <begin position="24"/>
        <end position="493"/>
    </location>
</feature>
<dbReference type="EMBL" id="CZAP01000023">
    <property type="protein sequence ID" value="CUQ11396.1"/>
    <property type="molecule type" value="Genomic_DNA"/>
</dbReference>
<organism evidence="3 4">
    <name type="scientific">Bacteroides thetaiotaomicron</name>
    <dbReference type="NCBI Taxonomy" id="818"/>
    <lineage>
        <taxon>Bacteria</taxon>
        <taxon>Pseudomonadati</taxon>
        <taxon>Bacteroidota</taxon>
        <taxon>Bacteroidia</taxon>
        <taxon>Bacteroidales</taxon>
        <taxon>Bacteroidaceae</taxon>
        <taxon>Bacteroides</taxon>
    </lineage>
</organism>
<dbReference type="Proteomes" id="UP000095576">
    <property type="component" value="Unassembled WGS sequence"/>
</dbReference>
<keyword evidence="1" id="KW-0732">Signal</keyword>
<accession>A0A174TQM3</accession>
<evidence type="ECO:0000256" key="1">
    <source>
        <dbReference type="SAM" id="SignalP"/>
    </source>
</evidence>